<feature type="transmembrane region" description="Helical" evidence="9">
    <location>
        <begin position="177"/>
        <end position="199"/>
    </location>
</feature>
<feature type="transmembrane region" description="Helical" evidence="9">
    <location>
        <begin position="39"/>
        <end position="61"/>
    </location>
</feature>
<feature type="transmembrane region" description="Helical" evidence="9">
    <location>
        <begin position="339"/>
        <end position="361"/>
    </location>
</feature>
<evidence type="ECO:0000256" key="9">
    <source>
        <dbReference type="SAM" id="Phobius"/>
    </source>
</evidence>
<evidence type="ECO:0000256" key="7">
    <source>
        <dbReference type="RuleBase" id="RU000320"/>
    </source>
</evidence>
<feature type="transmembrane region" description="Helical" evidence="9">
    <location>
        <begin position="471"/>
        <end position="490"/>
    </location>
</feature>
<evidence type="ECO:0000256" key="2">
    <source>
        <dbReference type="ARBA" id="ARBA00005346"/>
    </source>
</evidence>
<dbReference type="GO" id="GO:0042773">
    <property type="term" value="P:ATP synthesis coupled electron transport"/>
    <property type="evidence" value="ECO:0007669"/>
    <property type="project" value="InterPro"/>
</dbReference>
<dbReference type="STRING" id="526729.SAMN04324258_3546"/>
<feature type="transmembrane region" description="Helical" evidence="9">
    <location>
        <begin position="6"/>
        <end position="27"/>
    </location>
</feature>
<feature type="transmembrane region" description="Helical" evidence="9">
    <location>
        <begin position="251"/>
        <end position="272"/>
    </location>
</feature>
<dbReference type="RefSeq" id="WP_079575900.1">
    <property type="nucleotide sequence ID" value="NZ_FUZQ01000006.1"/>
</dbReference>
<evidence type="ECO:0000256" key="8">
    <source>
        <dbReference type="SAM" id="MobiDB-lite"/>
    </source>
</evidence>
<feature type="transmembrane region" description="Helical" evidence="9">
    <location>
        <begin position="382"/>
        <end position="400"/>
    </location>
</feature>
<dbReference type="PANTHER" id="PTHR42703">
    <property type="entry name" value="NADH DEHYDROGENASE"/>
    <property type="match status" value="1"/>
</dbReference>
<evidence type="ECO:0000259" key="10">
    <source>
        <dbReference type="Pfam" id="PF00361"/>
    </source>
</evidence>
<evidence type="ECO:0000256" key="3">
    <source>
        <dbReference type="ARBA" id="ARBA00022475"/>
    </source>
</evidence>
<feature type="transmembrane region" description="Helical" evidence="9">
    <location>
        <begin position="219"/>
        <end position="244"/>
    </location>
</feature>
<reference evidence="11 12" key="1">
    <citation type="submission" date="2017-02" db="EMBL/GenBank/DDBJ databases">
        <authorList>
            <person name="Peterson S.W."/>
        </authorList>
    </citation>
    <scope>NUCLEOTIDE SEQUENCE [LARGE SCALE GENOMIC DNA]</scope>
    <source>
        <strain evidence="11 12">DSM 21481</strain>
    </source>
</reference>
<keyword evidence="5 9" id="KW-1133">Transmembrane helix</keyword>
<keyword evidence="6 9" id="KW-0472">Membrane</keyword>
<gene>
    <name evidence="11" type="ORF">SAMN04324258_3546</name>
</gene>
<dbReference type="Pfam" id="PF00361">
    <property type="entry name" value="Proton_antipo_M"/>
    <property type="match status" value="1"/>
</dbReference>
<dbReference type="OrthoDB" id="9768329at2"/>
<feature type="region of interest" description="Disordered" evidence="8">
    <location>
        <begin position="515"/>
        <end position="534"/>
    </location>
</feature>
<keyword evidence="4 7" id="KW-0812">Transmembrane</keyword>
<dbReference type="InterPro" id="IPR001750">
    <property type="entry name" value="ND/Mrp_TM"/>
</dbReference>
<dbReference type="InterPro" id="IPR050586">
    <property type="entry name" value="CPA3_Na-H_Antiporter_D"/>
</dbReference>
<feature type="transmembrane region" description="Helical" evidence="9">
    <location>
        <begin position="313"/>
        <end position="333"/>
    </location>
</feature>
<evidence type="ECO:0000256" key="1">
    <source>
        <dbReference type="ARBA" id="ARBA00004651"/>
    </source>
</evidence>
<evidence type="ECO:0000256" key="4">
    <source>
        <dbReference type="ARBA" id="ARBA00022692"/>
    </source>
</evidence>
<comment type="similarity">
    <text evidence="2">Belongs to the CPA3 antiporters (TC 2.A.63) subunit D family.</text>
</comment>
<feature type="transmembrane region" description="Helical" evidence="9">
    <location>
        <begin position="420"/>
        <end position="440"/>
    </location>
</feature>
<dbReference type="NCBIfam" id="NF009308">
    <property type="entry name" value="PRK12665.1"/>
    <property type="match status" value="1"/>
</dbReference>
<dbReference type="GO" id="GO:0008137">
    <property type="term" value="F:NADH dehydrogenase (ubiquinone) activity"/>
    <property type="evidence" value="ECO:0007669"/>
    <property type="project" value="InterPro"/>
</dbReference>
<sequence length="534" mass="55515">MIPWDAETLVPLPVMLPLFAAGLTLALHRYARVQRIISVTALAAALAASVGLLVAADGGPIVVEVGSWAVPVGIDLVADRISAVMLTVSFVMLLCVLLYSLGQGVPEGEDEPGTTRGDMIPVAIFHPTFLILAAGVANAFLTGDLFNLYVGFEILLASSAVLLTLGGTAERIRAGSVYIIVTLVSSLLFLTAIALIYGATGTVNMAQLAERLPEIDPTVRTALQLLLLLAFGIKAAIFPLSAWLPDSYPTAPAPVTAVFAGLLTKVGVYSILRTQTLLFPDNPTVDQVLMVLALLTMVIGILGAVAQNDVKRLLSFTLVSHIGYMIFGIALATEAGTAAAIYYVVHHISVQTALFLVVGLVEWRGGSTSLDRLGGLAKLAPGLAVLFFVPALNLAGIPPLSGFLGKVGLLTEGASVGTGLAWVLVVGSVVTSLLTLYAVVKTWNKAFWQAPAEEIESDVPLPRGMVLPTGALVAFGLLLTVAAGPLYGYAERAATASMDGHTYVDAVFPDGADRGRGESVVVGDDADAQEGGHG</sequence>
<feature type="transmembrane region" description="Helical" evidence="9">
    <location>
        <begin position="146"/>
        <end position="165"/>
    </location>
</feature>
<dbReference type="EMBL" id="FUZQ01000006">
    <property type="protein sequence ID" value="SKC76166.1"/>
    <property type="molecule type" value="Genomic_DNA"/>
</dbReference>
<dbReference type="Proteomes" id="UP000189777">
    <property type="component" value="Unassembled WGS sequence"/>
</dbReference>
<evidence type="ECO:0000256" key="6">
    <source>
        <dbReference type="ARBA" id="ARBA00023136"/>
    </source>
</evidence>
<evidence type="ECO:0000313" key="12">
    <source>
        <dbReference type="Proteomes" id="UP000189777"/>
    </source>
</evidence>
<protein>
    <submittedName>
        <fullName evidence="11">Multicomponent Na+:H+ antiporter subunit D</fullName>
    </submittedName>
</protein>
<dbReference type="AlphaFoldDB" id="A0A1T5LJJ2"/>
<accession>A0A1T5LJJ2</accession>
<dbReference type="InterPro" id="IPR003918">
    <property type="entry name" value="NADH_UbQ_OxRdtase"/>
</dbReference>
<dbReference type="PANTHER" id="PTHR42703:SF1">
    <property type="entry name" value="NA(+)_H(+) ANTIPORTER SUBUNIT D1"/>
    <property type="match status" value="1"/>
</dbReference>
<feature type="transmembrane region" description="Helical" evidence="9">
    <location>
        <begin position="81"/>
        <end position="101"/>
    </location>
</feature>
<evidence type="ECO:0000256" key="5">
    <source>
        <dbReference type="ARBA" id="ARBA00022989"/>
    </source>
</evidence>
<feature type="transmembrane region" description="Helical" evidence="9">
    <location>
        <begin position="122"/>
        <end position="140"/>
    </location>
</feature>
<evidence type="ECO:0000313" key="11">
    <source>
        <dbReference type="EMBL" id="SKC76166.1"/>
    </source>
</evidence>
<name>A0A1T5LJJ2_9MICO</name>
<feature type="transmembrane region" description="Helical" evidence="9">
    <location>
        <begin position="287"/>
        <end position="306"/>
    </location>
</feature>
<dbReference type="PRINTS" id="PR01437">
    <property type="entry name" value="NUOXDRDTASE4"/>
</dbReference>
<dbReference type="GO" id="GO:0005886">
    <property type="term" value="C:plasma membrane"/>
    <property type="evidence" value="ECO:0007669"/>
    <property type="project" value="UniProtKB-SubCell"/>
</dbReference>
<keyword evidence="3" id="KW-1003">Cell membrane</keyword>
<comment type="subcellular location">
    <subcellularLocation>
        <location evidence="1">Cell membrane</location>
        <topology evidence="1">Multi-pass membrane protein</topology>
    </subcellularLocation>
    <subcellularLocation>
        <location evidence="7">Membrane</location>
        <topology evidence="7">Multi-pass membrane protein</topology>
    </subcellularLocation>
</comment>
<keyword evidence="12" id="KW-1185">Reference proteome</keyword>
<feature type="domain" description="NADH:quinone oxidoreductase/Mrp antiporter transmembrane" evidence="10">
    <location>
        <begin position="143"/>
        <end position="431"/>
    </location>
</feature>
<organism evidence="11 12">
    <name type="scientific">Krasilnikoviella flava</name>
    <dbReference type="NCBI Taxonomy" id="526729"/>
    <lineage>
        <taxon>Bacteria</taxon>
        <taxon>Bacillati</taxon>
        <taxon>Actinomycetota</taxon>
        <taxon>Actinomycetes</taxon>
        <taxon>Micrococcales</taxon>
        <taxon>Promicromonosporaceae</taxon>
        <taxon>Krasilnikoviella</taxon>
    </lineage>
</organism>
<proteinExistence type="inferred from homology"/>